<name>A0ABS6RY50_9BACT</name>
<proteinExistence type="inferred from homology"/>
<evidence type="ECO:0000313" key="5">
    <source>
        <dbReference type="Proteomes" id="UP001196980"/>
    </source>
</evidence>
<dbReference type="SMART" id="SM00257">
    <property type="entry name" value="LysM"/>
    <property type="match status" value="2"/>
</dbReference>
<organism evidence="4 5">
    <name type="scientific">Candidatus Magnetobacterium casense</name>
    <dbReference type="NCBI Taxonomy" id="1455061"/>
    <lineage>
        <taxon>Bacteria</taxon>
        <taxon>Pseudomonadati</taxon>
        <taxon>Nitrospirota</taxon>
        <taxon>Thermodesulfovibrionia</taxon>
        <taxon>Thermodesulfovibrionales</taxon>
        <taxon>Candidatus Magnetobacteriaceae</taxon>
        <taxon>Candidatus Magnetobacterium</taxon>
    </lineage>
</organism>
<keyword evidence="5" id="KW-1185">Reference proteome</keyword>
<dbReference type="InterPro" id="IPR023346">
    <property type="entry name" value="Lysozyme-like_dom_sf"/>
</dbReference>
<evidence type="ECO:0000259" key="3">
    <source>
        <dbReference type="PROSITE" id="PS51782"/>
    </source>
</evidence>
<dbReference type="PANTHER" id="PTHR37423">
    <property type="entry name" value="SOLUBLE LYTIC MUREIN TRANSGLYCOSYLASE-RELATED"/>
    <property type="match status" value="1"/>
</dbReference>
<dbReference type="InterPro" id="IPR008258">
    <property type="entry name" value="Transglycosylase_SLT_dom_1"/>
</dbReference>
<evidence type="ECO:0000256" key="1">
    <source>
        <dbReference type="ARBA" id="ARBA00007734"/>
    </source>
</evidence>
<evidence type="ECO:0000313" key="4">
    <source>
        <dbReference type="EMBL" id="MBV6341332.1"/>
    </source>
</evidence>
<feature type="region of interest" description="Disordered" evidence="2">
    <location>
        <begin position="480"/>
        <end position="515"/>
    </location>
</feature>
<dbReference type="EMBL" id="JABXWD010000095">
    <property type="protein sequence ID" value="MBV6341332.1"/>
    <property type="molecule type" value="Genomic_DNA"/>
</dbReference>
<sequence>MLPINGYALFYGAEKKEENKITNGLPYEKIPHRAIKENSPVSQHSNSVQTEHSVSINAVDSPADADGTDMGAMFRRLGNGPPEDSGLIIGRLTGTPQDITLLTTALPTLGVSEISAEGHYRLDDKARAVVEGYLVYFSKKVKSTFSQWLTHGSRYVPVMKQVLQEHNVPGDLVYLPLIESGFNIFARSNSHAVGPWQLMATTAKRLNLNINYWVDERHDPIKSTVAASRYLKFLFEKFGSWDLAIAAYNAGELNIENALRRSNTTSFWKLFSSTHIPKETRQFVPKFLAAREIGQTPDKYGLDDVDVRTPFTFDVVVISPPATLEFVAKAAGTTVEKIRELNPEIKQWCIPPYVQKYRLRIPVGKKDSFMTAYNAASNGERYPLASYITVQGDTIAAIARKARVQADILRDLNRLSSKGSLTPGMVIYLPPNTTIAKTTDDDHQTEKIRDKHKNFKKTRLNAKTSTHKSKVYAKTTVQKTKIQAKAKNPASKKIVKIHNKTTTQTKASVKQHKRT</sequence>
<dbReference type="PANTHER" id="PTHR37423:SF2">
    <property type="entry name" value="MEMBRANE-BOUND LYTIC MUREIN TRANSGLYCOSYLASE C"/>
    <property type="match status" value="1"/>
</dbReference>
<dbReference type="InterPro" id="IPR018392">
    <property type="entry name" value="LysM"/>
</dbReference>
<feature type="domain" description="LysM" evidence="3">
    <location>
        <begin position="385"/>
        <end position="429"/>
    </location>
</feature>
<comment type="similarity">
    <text evidence="1">Belongs to the transglycosylase Slt family.</text>
</comment>
<dbReference type="Pfam" id="PF01476">
    <property type="entry name" value="LysM"/>
    <property type="match status" value="2"/>
</dbReference>
<reference evidence="4 5" key="1">
    <citation type="journal article" date="2020" name="J Geophys Res Biogeosci">
        <title>Magnetotaxis as an Adaptation to Enable Bacterial Shuttling of Microbial Sulfur and Sulfur Cycling Across Aquatic Oxic#Anoxic Interfaces.</title>
        <authorList>
            <person name="Li J."/>
            <person name="Liu P."/>
            <person name="Wang J."/>
            <person name="Roberts A.P."/>
            <person name="Pan Y."/>
        </authorList>
    </citation>
    <scope>NUCLEOTIDE SEQUENCE [LARGE SCALE GENOMIC DNA]</scope>
    <source>
        <strain evidence="4 5">MYR-1_YQ</strain>
    </source>
</reference>
<dbReference type="SUPFAM" id="SSF54106">
    <property type="entry name" value="LysM domain"/>
    <property type="match status" value="1"/>
</dbReference>
<dbReference type="Gene3D" id="3.10.350.10">
    <property type="entry name" value="LysM domain"/>
    <property type="match status" value="1"/>
</dbReference>
<protein>
    <submittedName>
        <fullName evidence="4">Transglycosylase SLT domain-containing protein</fullName>
    </submittedName>
</protein>
<dbReference type="SUPFAM" id="SSF53955">
    <property type="entry name" value="Lysozyme-like"/>
    <property type="match status" value="1"/>
</dbReference>
<dbReference type="Gene3D" id="1.10.530.10">
    <property type="match status" value="1"/>
</dbReference>
<dbReference type="InterPro" id="IPR036779">
    <property type="entry name" value="LysM_dom_sf"/>
</dbReference>
<dbReference type="CDD" id="cd16894">
    <property type="entry name" value="MltD-like"/>
    <property type="match status" value="1"/>
</dbReference>
<evidence type="ECO:0000256" key="2">
    <source>
        <dbReference type="SAM" id="MobiDB-lite"/>
    </source>
</evidence>
<dbReference type="PROSITE" id="PS51782">
    <property type="entry name" value="LYSM"/>
    <property type="match status" value="1"/>
</dbReference>
<dbReference type="Pfam" id="PF01464">
    <property type="entry name" value="SLT"/>
    <property type="match status" value="1"/>
</dbReference>
<dbReference type="Proteomes" id="UP001196980">
    <property type="component" value="Unassembled WGS sequence"/>
</dbReference>
<accession>A0ABS6RY50</accession>
<gene>
    <name evidence="4" type="ORF">HWQ67_07020</name>
</gene>
<dbReference type="CDD" id="cd00118">
    <property type="entry name" value="LysM"/>
    <property type="match status" value="1"/>
</dbReference>
<comment type="caution">
    <text evidence="4">The sequence shown here is derived from an EMBL/GenBank/DDBJ whole genome shotgun (WGS) entry which is preliminary data.</text>
</comment>